<name>A0ABS2CB59_9NEIS</name>
<gene>
    <name evidence="1" type="ORF">GM173_03320</name>
</gene>
<protein>
    <submittedName>
        <fullName evidence="1">Uncharacterized protein</fullName>
    </submittedName>
</protein>
<sequence>MSAAFAASIRGVRYLRLADTVGRYVVGAVPALIGKHTTPSSKEGAQLIGFYIKEGKRCNDNVRGVSCMVYDVDNKEEGRHFTIEAALELLDAADAEYTVHTTYNHSPELHKFRIILPFDSVITPEEYPQLWADVAQYFGFYADVDASCKDISRAYYLPSCPADMLQHARLIHCYGGEVNHGAS</sequence>
<evidence type="ECO:0000313" key="1">
    <source>
        <dbReference type="EMBL" id="MBM5570606.1"/>
    </source>
</evidence>
<keyword evidence="2" id="KW-1185">Reference proteome</keyword>
<dbReference type="RefSeq" id="WP_203569897.1">
    <property type="nucleotide sequence ID" value="NZ_WOFE01000001.1"/>
</dbReference>
<evidence type="ECO:0000313" key="2">
    <source>
        <dbReference type="Proteomes" id="UP001195660"/>
    </source>
</evidence>
<dbReference type="EMBL" id="WOFE01000001">
    <property type="protein sequence ID" value="MBM5570606.1"/>
    <property type="molecule type" value="Genomic_DNA"/>
</dbReference>
<reference evidence="1 2" key="1">
    <citation type="submission" date="2019-11" db="EMBL/GenBank/DDBJ databases">
        <title>Novel Deefgea species.</title>
        <authorList>
            <person name="Han J.-H."/>
        </authorList>
    </citation>
    <scope>NUCLEOTIDE SEQUENCE [LARGE SCALE GENOMIC DNA]</scope>
    <source>
        <strain evidence="1 2">LMG 24817</strain>
    </source>
</reference>
<comment type="caution">
    <text evidence="1">The sequence shown here is derived from an EMBL/GenBank/DDBJ whole genome shotgun (WGS) entry which is preliminary data.</text>
</comment>
<organism evidence="1 2">
    <name type="scientific">Deefgea chitinilytica</name>
    <dbReference type="NCBI Taxonomy" id="570276"/>
    <lineage>
        <taxon>Bacteria</taxon>
        <taxon>Pseudomonadati</taxon>
        <taxon>Pseudomonadota</taxon>
        <taxon>Betaproteobacteria</taxon>
        <taxon>Neisseriales</taxon>
        <taxon>Chitinibacteraceae</taxon>
        <taxon>Deefgea</taxon>
    </lineage>
</organism>
<accession>A0ABS2CB59</accession>
<proteinExistence type="predicted"/>
<dbReference type="Proteomes" id="UP001195660">
    <property type="component" value="Unassembled WGS sequence"/>
</dbReference>